<dbReference type="Pfam" id="PF06574">
    <property type="entry name" value="FAD_syn"/>
    <property type="match status" value="1"/>
</dbReference>
<dbReference type="InterPro" id="IPR002606">
    <property type="entry name" value="Riboflavin_kinase_bac"/>
</dbReference>
<keyword evidence="11" id="KW-0547">Nucleotide-binding</keyword>
<comment type="similarity">
    <text evidence="3">Belongs to the RibF family.</text>
</comment>
<dbReference type="GO" id="GO:0009398">
    <property type="term" value="P:FMN biosynthetic process"/>
    <property type="evidence" value="ECO:0007669"/>
    <property type="project" value="UniProtKB-UniPathway"/>
</dbReference>
<dbReference type="GO" id="GO:0009231">
    <property type="term" value="P:riboflavin biosynthetic process"/>
    <property type="evidence" value="ECO:0007669"/>
    <property type="project" value="InterPro"/>
</dbReference>
<evidence type="ECO:0000256" key="3">
    <source>
        <dbReference type="ARBA" id="ARBA00010214"/>
    </source>
</evidence>
<feature type="non-terminal residue" evidence="17">
    <location>
        <position position="249"/>
    </location>
</feature>
<keyword evidence="8" id="KW-0288">FMN</keyword>
<dbReference type="FunFam" id="3.40.50.620:FF:000021">
    <property type="entry name" value="Riboflavin biosynthesis protein"/>
    <property type="match status" value="1"/>
</dbReference>
<evidence type="ECO:0000256" key="5">
    <source>
        <dbReference type="ARBA" id="ARBA00012393"/>
    </source>
</evidence>
<dbReference type="PANTHER" id="PTHR22749">
    <property type="entry name" value="RIBOFLAVIN KINASE/FMN ADENYLYLTRANSFERASE"/>
    <property type="match status" value="1"/>
</dbReference>
<dbReference type="Gene3D" id="2.40.30.30">
    <property type="entry name" value="Riboflavin kinase-like"/>
    <property type="match status" value="1"/>
</dbReference>
<dbReference type="UniPathway" id="UPA00276">
    <property type="reaction ID" value="UER00406"/>
</dbReference>
<dbReference type="InterPro" id="IPR004821">
    <property type="entry name" value="Cyt_trans-like"/>
</dbReference>
<gene>
    <name evidence="17" type="ORF">METZ01_LOCUS144202</name>
</gene>
<evidence type="ECO:0000256" key="14">
    <source>
        <dbReference type="ARBA" id="ARBA00022840"/>
    </source>
</evidence>
<keyword evidence="14" id="KW-0067">ATP-binding</keyword>
<comment type="pathway">
    <text evidence="1">Cofactor biosynthesis; FAD biosynthesis; FAD from FMN: step 1/1.</text>
</comment>
<dbReference type="AlphaFoldDB" id="A0A381ZPW5"/>
<dbReference type="GO" id="GO:0003919">
    <property type="term" value="F:FMN adenylyltransferase activity"/>
    <property type="evidence" value="ECO:0007669"/>
    <property type="project" value="UniProtKB-EC"/>
</dbReference>
<evidence type="ECO:0000256" key="2">
    <source>
        <dbReference type="ARBA" id="ARBA00005201"/>
    </source>
</evidence>
<dbReference type="Gene3D" id="3.40.50.620">
    <property type="entry name" value="HUPs"/>
    <property type="match status" value="1"/>
</dbReference>
<dbReference type="EMBL" id="UINC01022205">
    <property type="protein sequence ID" value="SVA91348.1"/>
    <property type="molecule type" value="Genomic_DNA"/>
</dbReference>
<sequence>MFKIYNNFIIPRKLKKSILLIGNFDGLHLGHQKVCNEAKKYKKKHKLKLGVLTFNPLPIMFFNNKMKNYRLTNDSQKFILLKKMGVDFVINKRFNLKFSKIKSEKFIKNIIVKKTDPKFIFVSSNFRYGNKRKGDVKELITESKKYGFNVIKPEPLRIKKKVVSSTSIRDLLKKGKIKKANKLLSRNWVINGDVQRGRQLGKKLGFPTCNIDINNYILAKPGVYSIKATINESKKILNGIAYLGYRPTF</sequence>
<evidence type="ECO:0000256" key="1">
    <source>
        <dbReference type="ARBA" id="ARBA00004726"/>
    </source>
</evidence>
<evidence type="ECO:0000313" key="17">
    <source>
        <dbReference type="EMBL" id="SVA91348.1"/>
    </source>
</evidence>
<keyword evidence="10" id="KW-0548">Nucleotidyltransferase</keyword>
<dbReference type="Pfam" id="PF01687">
    <property type="entry name" value="Flavokinase"/>
    <property type="match status" value="1"/>
</dbReference>
<comment type="pathway">
    <text evidence="2">Cofactor biosynthesis; FMN biosynthesis; FMN from riboflavin (ATP route): step 1/1.</text>
</comment>
<evidence type="ECO:0000259" key="16">
    <source>
        <dbReference type="SMART" id="SM00904"/>
    </source>
</evidence>
<dbReference type="SMART" id="SM00904">
    <property type="entry name" value="Flavokinase"/>
    <property type="match status" value="1"/>
</dbReference>
<feature type="non-terminal residue" evidence="17">
    <location>
        <position position="1"/>
    </location>
</feature>
<dbReference type="EC" id="2.7.7.2" evidence="5"/>
<dbReference type="NCBIfam" id="TIGR00083">
    <property type="entry name" value="ribF"/>
    <property type="match status" value="1"/>
</dbReference>
<evidence type="ECO:0000256" key="10">
    <source>
        <dbReference type="ARBA" id="ARBA00022695"/>
    </source>
</evidence>
<evidence type="ECO:0000256" key="13">
    <source>
        <dbReference type="ARBA" id="ARBA00022827"/>
    </source>
</evidence>
<dbReference type="EC" id="2.7.1.26" evidence="4"/>
<evidence type="ECO:0000256" key="4">
    <source>
        <dbReference type="ARBA" id="ARBA00012105"/>
    </source>
</evidence>
<dbReference type="GO" id="GO:0006747">
    <property type="term" value="P:FAD biosynthetic process"/>
    <property type="evidence" value="ECO:0007669"/>
    <property type="project" value="UniProtKB-UniPathway"/>
</dbReference>
<dbReference type="InterPro" id="IPR014729">
    <property type="entry name" value="Rossmann-like_a/b/a_fold"/>
</dbReference>
<keyword evidence="12" id="KW-0418">Kinase</keyword>
<dbReference type="UniPathway" id="UPA00277">
    <property type="reaction ID" value="UER00407"/>
</dbReference>
<proteinExistence type="inferred from homology"/>
<evidence type="ECO:0000256" key="9">
    <source>
        <dbReference type="ARBA" id="ARBA00022679"/>
    </source>
</evidence>
<organism evidence="17">
    <name type="scientific">marine metagenome</name>
    <dbReference type="NCBI Taxonomy" id="408172"/>
    <lineage>
        <taxon>unclassified sequences</taxon>
        <taxon>metagenomes</taxon>
        <taxon>ecological metagenomes</taxon>
    </lineage>
</organism>
<evidence type="ECO:0000256" key="11">
    <source>
        <dbReference type="ARBA" id="ARBA00022741"/>
    </source>
</evidence>
<dbReference type="CDD" id="cd02064">
    <property type="entry name" value="FAD_synthetase_N"/>
    <property type="match status" value="1"/>
</dbReference>
<dbReference type="NCBIfam" id="TIGR00125">
    <property type="entry name" value="cyt_tran_rel"/>
    <property type="match status" value="1"/>
</dbReference>
<evidence type="ECO:0000256" key="8">
    <source>
        <dbReference type="ARBA" id="ARBA00022643"/>
    </source>
</evidence>
<dbReference type="PANTHER" id="PTHR22749:SF6">
    <property type="entry name" value="RIBOFLAVIN KINASE"/>
    <property type="match status" value="1"/>
</dbReference>
<protein>
    <recommendedName>
        <fullName evidence="6">Bifunctional riboflavin kinase/FMN adenylyltransferase</fullName>
        <ecNumber evidence="4">2.7.1.26</ecNumber>
        <ecNumber evidence="5">2.7.7.2</ecNumber>
    </recommendedName>
</protein>
<keyword evidence="15" id="KW-0511">Multifunctional enzyme</keyword>
<keyword evidence="9" id="KW-0808">Transferase</keyword>
<dbReference type="GO" id="GO:0008531">
    <property type="term" value="F:riboflavin kinase activity"/>
    <property type="evidence" value="ECO:0007669"/>
    <property type="project" value="UniProtKB-EC"/>
</dbReference>
<dbReference type="InterPro" id="IPR023465">
    <property type="entry name" value="Riboflavin_kinase_dom_sf"/>
</dbReference>
<dbReference type="GO" id="GO:0005524">
    <property type="term" value="F:ATP binding"/>
    <property type="evidence" value="ECO:0007669"/>
    <property type="project" value="UniProtKB-KW"/>
</dbReference>
<evidence type="ECO:0000256" key="15">
    <source>
        <dbReference type="ARBA" id="ARBA00023268"/>
    </source>
</evidence>
<evidence type="ECO:0000256" key="6">
    <source>
        <dbReference type="ARBA" id="ARBA00018483"/>
    </source>
</evidence>
<dbReference type="InterPro" id="IPR015865">
    <property type="entry name" value="Riboflavin_kinase_bac/euk"/>
</dbReference>
<dbReference type="InterPro" id="IPR023468">
    <property type="entry name" value="Riboflavin_kinase"/>
</dbReference>
<evidence type="ECO:0000256" key="12">
    <source>
        <dbReference type="ARBA" id="ARBA00022777"/>
    </source>
</evidence>
<accession>A0A381ZPW5</accession>
<keyword evidence="13" id="KW-0274">FAD</keyword>
<feature type="domain" description="Riboflavin kinase" evidence="16">
    <location>
        <begin position="183"/>
        <end position="244"/>
    </location>
</feature>
<name>A0A381ZPW5_9ZZZZ</name>
<dbReference type="SUPFAM" id="SSF52374">
    <property type="entry name" value="Nucleotidylyl transferase"/>
    <property type="match status" value="1"/>
</dbReference>
<reference evidence="17" key="1">
    <citation type="submission" date="2018-05" db="EMBL/GenBank/DDBJ databases">
        <authorList>
            <person name="Lanie J.A."/>
            <person name="Ng W.-L."/>
            <person name="Kazmierczak K.M."/>
            <person name="Andrzejewski T.M."/>
            <person name="Davidsen T.M."/>
            <person name="Wayne K.J."/>
            <person name="Tettelin H."/>
            <person name="Glass J.I."/>
            <person name="Rusch D."/>
            <person name="Podicherti R."/>
            <person name="Tsui H.-C.T."/>
            <person name="Winkler M.E."/>
        </authorList>
    </citation>
    <scope>NUCLEOTIDE SEQUENCE</scope>
</reference>
<evidence type="ECO:0000256" key="7">
    <source>
        <dbReference type="ARBA" id="ARBA00022630"/>
    </source>
</evidence>
<keyword evidence="7" id="KW-0285">Flavoprotein</keyword>
<dbReference type="SUPFAM" id="SSF82114">
    <property type="entry name" value="Riboflavin kinase-like"/>
    <property type="match status" value="1"/>
</dbReference>
<dbReference type="InterPro" id="IPR015864">
    <property type="entry name" value="FAD_synthase"/>
</dbReference>